<dbReference type="EMBL" id="WOEZ01000090">
    <property type="protein sequence ID" value="NPT56334.1"/>
    <property type="molecule type" value="Genomic_DNA"/>
</dbReference>
<dbReference type="SUPFAM" id="SSF81273">
    <property type="entry name" value="H-NS histone-like proteins"/>
    <property type="match status" value="1"/>
</dbReference>
<evidence type="ECO:0000256" key="2">
    <source>
        <dbReference type="SAM" id="MobiDB-lite"/>
    </source>
</evidence>
<dbReference type="Pfam" id="PF00816">
    <property type="entry name" value="Histone_HNS"/>
    <property type="match status" value="1"/>
</dbReference>
<evidence type="ECO:0000313" key="6">
    <source>
        <dbReference type="Proteomes" id="UP000655523"/>
    </source>
</evidence>
<reference evidence="4 6" key="1">
    <citation type="submission" date="2019-11" db="EMBL/GenBank/DDBJ databases">
        <title>Metabolism of dissolved organic matter in forest soils.</title>
        <authorList>
            <person name="Cyle K.T."/>
            <person name="Wilhelm R.C."/>
            <person name="Martinez C.E."/>
        </authorList>
    </citation>
    <scope>NUCLEOTIDE SEQUENCE [LARGE SCALE GENOMIC DNA]</scope>
    <source>
        <strain evidence="4 6">5N</strain>
    </source>
</reference>
<keyword evidence="6" id="KW-1185">Reference proteome</keyword>
<feature type="coiled-coil region" evidence="1">
    <location>
        <begin position="9"/>
        <end position="36"/>
    </location>
</feature>
<dbReference type="GO" id="GO:0003677">
    <property type="term" value="F:DNA binding"/>
    <property type="evidence" value="ECO:0007669"/>
    <property type="project" value="InterPro"/>
</dbReference>
<organism evidence="4 6">
    <name type="scientific">Paraburkholderia elongata</name>
    <dbReference type="NCBI Taxonomy" id="2675747"/>
    <lineage>
        <taxon>Bacteria</taxon>
        <taxon>Pseudomonadati</taxon>
        <taxon>Pseudomonadota</taxon>
        <taxon>Betaproteobacteria</taxon>
        <taxon>Burkholderiales</taxon>
        <taxon>Burkholderiaceae</taxon>
        <taxon>Paraburkholderia</taxon>
    </lineage>
</organism>
<feature type="region of interest" description="Disordered" evidence="2">
    <location>
        <begin position="52"/>
        <end position="80"/>
    </location>
</feature>
<proteinExistence type="predicted"/>
<keyword evidence="1" id="KW-0175">Coiled coil</keyword>
<feature type="domain" description="DNA-binding protein H-NS-like C-terminal" evidence="3">
    <location>
        <begin position="56"/>
        <end position="95"/>
    </location>
</feature>
<dbReference type="SMART" id="SM00528">
    <property type="entry name" value="HNS"/>
    <property type="match status" value="1"/>
</dbReference>
<dbReference type="Proteomes" id="UP000655523">
    <property type="component" value="Unassembled WGS sequence"/>
</dbReference>
<dbReference type="Gene3D" id="4.10.430.30">
    <property type="match status" value="1"/>
</dbReference>
<accession>A0A972NPI5</accession>
<name>A0A972NPI5_9BURK</name>
<comment type="caution">
    <text evidence="4">The sequence shown here is derived from an EMBL/GenBank/DDBJ whole genome shotgun (WGS) entry which is preliminary data.</text>
</comment>
<dbReference type="AlphaFoldDB" id="A0A972NPI5"/>
<feature type="compositionally biased region" description="Polar residues" evidence="2">
    <location>
        <begin position="104"/>
        <end position="113"/>
    </location>
</feature>
<dbReference type="EMBL" id="WOEZ01000090">
    <property type="protein sequence ID" value="NPT56352.1"/>
    <property type="molecule type" value="Genomic_DNA"/>
</dbReference>
<sequence length="134" mass="15446">MRAVSKKTYREFLADLAELEKRIESARRIERDAAIQKIRTLMREYGIAPSELVGRKRGRPPVPPRYRNPETRQTWTGWGARPKWLDGKDSREFLIVRPWSTSTLAQTPESTDGTHAYNKRRDGTATQTANCITT</sequence>
<feature type="compositionally biased region" description="Polar residues" evidence="2">
    <location>
        <begin position="124"/>
        <end position="134"/>
    </location>
</feature>
<evidence type="ECO:0000313" key="4">
    <source>
        <dbReference type="EMBL" id="NPT56334.1"/>
    </source>
</evidence>
<evidence type="ECO:0000256" key="1">
    <source>
        <dbReference type="SAM" id="Coils"/>
    </source>
</evidence>
<protein>
    <submittedName>
        <fullName evidence="4">H-NS histone family protein</fullName>
    </submittedName>
</protein>
<dbReference type="InterPro" id="IPR027444">
    <property type="entry name" value="H-NS_C_dom"/>
</dbReference>
<evidence type="ECO:0000259" key="3">
    <source>
        <dbReference type="SMART" id="SM00528"/>
    </source>
</evidence>
<feature type="region of interest" description="Disordered" evidence="2">
    <location>
        <begin position="104"/>
        <end position="134"/>
    </location>
</feature>
<evidence type="ECO:0000313" key="5">
    <source>
        <dbReference type="EMBL" id="NPT56352.1"/>
    </source>
</evidence>
<gene>
    <name evidence="4" type="ORF">GNZ13_17495</name>
    <name evidence="5" type="ORF">GNZ13_17585</name>
</gene>